<dbReference type="Proteomes" id="UP000242814">
    <property type="component" value="Unassembled WGS sequence"/>
</dbReference>
<evidence type="ECO:0000256" key="10">
    <source>
        <dbReference type="RuleBase" id="RU363130"/>
    </source>
</evidence>
<organism evidence="12 13">
    <name type="scientific">Paracoccidioides brasiliensis</name>
    <dbReference type="NCBI Taxonomy" id="121759"/>
    <lineage>
        <taxon>Eukaryota</taxon>
        <taxon>Fungi</taxon>
        <taxon>Dikarya</taxon>
        <taxon>Ascomycota</taxon>
        <taxon>Pezizomycotina</taxon>
        <taxon>Eurotiomycetes</taxon>
        <taxon>Eurotiomycetidae</taxon>
        <taxon>Onygenales</taxon>
        <taxon>Ajellomycetaceae</taxon>
        <taxon>Paracoccidioides</taxon>
    </lineage>
</organism>
<name>A0A1D2JAI1_PARBR</name>
<evidence type="ECO:0000313" key="13">
    <source>
        <dbReference type="Proteomes" id="UP000242814"/>
    </source>
</evidence>
<keyword evidence="4 10" id="KW-0479">Metal-binding</keyword>
<dbReference type="GO" id="GO:0004408">
    <property type="term" value="F:holocytochrome-c synthase activity"/>
    <property type="evidence" value="ECO:0007669"/>
    <property type="project" value="UniProtKB-EC"/>
</dbReference>
<gene>
    <name evidence="12" type="ORF">ACO22_05349</name>
</gene>
<dbReference type="EMBL" id="LZYO01000236">
    <property type="protein sequence ID" value="ODH23953.1"/>
    <property type="molecule type" value="Genomic_DNA"/>
</dbReference>
<dbReference type="VEuPathDB" id="FungiDB:PABG_07556"/>
<comment type="catalytic activity">
    <reaction evidence="10">
        <text>holo-[cytochrome c] = apo-[cytochrome c] + heme b</text>
        <dbReference type="Rhea" id="RHEA:22648"/>
        <dbReference type="Rhea" id="RHEA-COMP:10725"/>
        <dbReference type="Rhea" id="RHEA-COMP:10726"/>
        <dbReference type="ChEBI" id="CHEBI:29950"/>
        <dbReference type="ChEBI" id="CHEBI:60344"/>
        <dbReference type="ChEBI" id="CHEBI:83739"/>
        <dbReference type="EC" id="4.4.1.17"/>
    </reaction>
</comment>
<evidence type="ECO:0000256" key="4">
    <source>
        <dbReference type="ARBA" id="ARBA00022723"/>
    </source>
</evidence>
<dbReference type="GO" id="GO:0005743">
    <property type="term" value="C:mitochondrial inner membrane"/>
    <property type="evidence" value="ECO:0007669"/>
    <property type="project" value="UniProtKB-SubCell"/>
</dbReference>
<feature type="compositionally biased region" description="Low complexity" evidence="11">
    <location>
        <begin position="8"/>
        <end position="20"/>
    </location>
</feature>
<comment type="function">
    <text evidence="10">Lyase that catalyzes the covalent linking of the heme group to the cytochrome C apoprotein to produce the mature functional cytochrome.</text>
</comment>
<keyword evidence="6 10" id="KW-0408">Iron</keyword>
<keyword evidence="3 10" id="KW-0349">Heme</keyword>
<evidence type="ECO:0000256" key="3">
    <source>
        <dbReference type="ARBA" id="ARBA00022617"/>
    </source>
</evidence>
<feature type="compositionally biased region" description="Low complexity" evidence="11">
    <location>
        <begin position="89"/>
        <end position="100"/>
    </location>
</feature>
<reference evidence="12 13" key="1">
    <citation type="submission" date="2016-06" db="EMBL/GenBank/DDBJ databases">
        <authorList>
            <person name="Kjaerup R.B."/>
            <person name="Dalgaard T.S."/>
            <person name="Juul-Madsen H.R."/>
        </authorList>
    </citation>
    <scope>NUCLEOTIDE SEQUENCE [LARGE SCALE GENOMIC DNA]</scope>
    <source>
        <strain evidence="12 13">Pb300</strain>
    </source>
</reference>
<comment type="caution">
    <text evidence="12">The sequence shown here is derived from an EMBL/GenBank/DDBJ whole genome shotgun (WGS) entry which is preliminary data.</text>
</comment>
<dbReference type="AlphaFoldDB" id="A0A1D2JAI1"/>
<evidence type="ECO:0000256" key="6">
    <source>
        <dbReference type="ARBA" id="ARBA00023004"/>
    </source>
</evidence>
<dbReference type="EC" id="4.4.1.17" evidence="10"/>
<evidence type="ECO:0000256" key="9">
    <source>
        <dbReference type="ARBA" id="ARBA00023239"/>
    </source>
</evidence>
<evidence type="ECO:0000256" key="11">
    <source>
        <dbReference type="SAM" id="MobiDB-lite"/>
    </source>
</evidence>
<protein>
    <recommendedName>
        <fullName evidence="10">Holocytochrome c-type synthase</fullName>
        <ecNumber evidence="10">4.4.1.17</ecNumber>
    </recommendedName>
</protein>
<sequence>MAMGANGSTANPPTSPSSAPDCSPQTTCPVDHNTRAVWLSQRQNPTAPHPNPTTDTSAQPISGPKPTKLHRPLSCEREVSSIPRALPNTSASSSSSTSGTPAPPSPYPSPTSTTASHINPSNDEAETGHDSRTGNWIYPSERQFFDALLRKNTPTSATSATDLATSIASIIPIHNAVNERAWSEILAWESSAPISDPGSRKCGGPKLYSFRGLGVESQFLSPRARINGWLGYQRPFDRHDWVVERCGGTKIEYVIDFYQGRSAGSGLGAATNNGKLSFYLDVRPKLNTWEGWRMRASRLDLSSYAGKRHQEQSIPQRIKPKNRKQGDQYINPLGIIGT</sequence>
<evidence type="ECO:0000313" key="12">
    <source>
        <dbReference type="EMBL" id="ODH23953.1"/>
    </source>
</evidence>
<dbReference type="InterPro" id="IPR000511">
    <property type="entry name" value="Holocyt_c/c1_synthase"/>
</dbReference>
<dbReference type="VEuPathDB" id="FungiDB:PADG_08289"/>
<keyword evidence="8 10" id="KW-0472">Membrane</keyword>
<keyword evidence="9 10" id="KW-0456">Lyase</keyword>
<proteinExistence type="inferred from homology"/>
<dbReference type="PROSITE" id="PS00822">
    <property type="entry name" value="CYTO_HEME_LYASE_2"/>
    <property type="match status" value="1"/>
</dbReference>
<evidence type="ECO:0000256" key="8">
    <source>
        <dbReference type="ARBA" id="ARBA00023136"/>
    </source>
</evidence>
<dbReference type="Pfam" id="PF01265">
    <property type="entry name" value="Cyto_heme_lyase"/>
    <property type="match status" value="1"/>
</dbReference>
<comment type="similarity">
    <text evidence="2 10">Belongs to the cytochrome c-type heme lyase family.</text>
</comment>
<dbReference type="GO" id="GO:0046872">
    <property type="term" value="F:metal ion binding"/>
    <property type="evidence" value="ECO:0007669"/>
    <property type="project" value="UniProtKB-KW"/>
</dbReference>
<feature type="compositionally biased region" description="Polar residues" evidence="11">
    <location>
        <begin position="40"/>
        <end position="60"/>
    </location>
</feature>
<keyword evidence="7 10" id="KW-0496">Mitochondrion</keyword>
<evidence type="ECO:0000256" key="1">
    <source>
        <dbReference type="ARBA" id="ARBA00004273"/>
    </source>
</evidence>
<evidence type="ECO:0000256" key="5">
    <source>
        <dbReference type="ARBA" id="ARBA00022792"/>
    </source>
</evidence>
<dbReference type="PROSITE" id="PS00821">
    <property type="entry name" value="CYTO_HEME_LYASE_1"/>
    <property type="match status" value="1"/>
</dbReference>
<accession>A0A1D2JAI1</accession>
<evidence type="ECO:0000256" key="7">
    <source>
        <dbReference type="ARBA" id="ARBA00023128"/>
    </source>
</evidence>
<evidence type="ECO:0000256" key="2">
    <source>
        <dbReference type="ARBA" id="ARBA00007255"/>
    </source>
</evidence>
<dbReference type="PANTHER" id="PTHR12743">
    <property type="entry name" value="CYTOCHROME C1 HEME LYASE"/>
    <property type="match status" value="1"/>
</dbReference>
<keyword evidence="5 10" id="KW-0999">Mitochondrion inner membrane</keyword>
<dbReference type="PANTHER" id="PTHR12743:SF0">
    <property type="entry name" value="HOLOCYTOCHROME C-TYPE SYNTHASE"/>
    <property type="match status" value="1"/>
</dbReference>
<comment type="subcellular location">
    <subcellularLocation>
        <location evidence="1 10">Mitochondrion inner membrane</location>
    </subcellularLocation>
</comment>
<feature type="region of interest" description="Disordered" evidence="11">
    <location>
        <begin position="1"/>
        <end position="136"/>
    </location>
</feature>